<dbReference type="Proteomes" id="UP000543642">
    <property type="component" value="Unassembled WGS sequence"/>
</dbReference>
<dbReference type="InterPro" id="IPR025542">
    <property type="entry name" value="YacH"/>
</dbReference>
<dbReference type="InterPro" id="IPR036876">
    <property type="entry name" value="UVR_dom_sf"/>
</dbReference>
<reference evidence="2 3" key="1">
    <citation type="submission" date="2020-08" db="EMBL/GenBank/DDBJ databases">
        <title>Genomic Encyclopedia of Type Strains, Phase IV (KMG-IV): sequencing the most valuable type-strain genomes for metagenomic binning, comparative biology and taxonomic classification.</title>
        <authorList>
            <person name="Goeker M."/>
        </authorList>
    </citation>
    <scope>NUCLEOTIDE SEQUENCE [LARGE SCALE GENOMIC DNA]</scope>
    <source>
        <strain evidence="2 3">DSM 106146</strain>
    </source>
</reference>
<keyword evidence="3" id="KW-1185">Reference proteome</keyword>
<dbReference type="PIRSF" id="PIRSF015034">
    <property type="entry name" value="YacH"/>
    <property type="match status" value="1"/>
</dbReference>
<dbReference type="GO" id="GO:0008270">
    <property type="term" value="F:zinc ion binding"/>
    <property type="evidence" value="ECO:0007669"/>
    <property type="project" value="TreeGrafter"/>
</dbReference>
<dbReference type="GO" id="GO:0005507">
    <property type="term" value="F:copper ion binding"/>
    <property type="evidence" value="ECO:0007669"/>
    <property type="project" value="TreeGrafter"/>
</dbReference>
<gene>
    <name evidence="2" type="ORF">HNP82_003048</name>
</gene>
<comment type="caution">
    <text evidence="2">The sequence shown here is derived from an EMBL/GenBank/DDBJ whole genome shotgun (WGS) entry which is preliminary data.</text>
</comment>
<name>A0A7W8M6S5_9FIRM</name>
<dbReference type="GO" id="GO:1990169">
    <property type="term" value="P:stress response to copper ion"/>
    <property type="evidence" value="ECO:0007669"/>
    <property type="project" value="TreeGrafter"/>
</dbReference>
<feature type="domain" description="UVR" evidence="1">
    <location>
        <begin position="166"/>
        <end position="201"/>
    </location>
</feature>
<dbReference type="GO" id="GO:1990170">
    <property type="term" value="P:stress response to cadmium ion"/>
    <property type="evidence" value="ECO:0007669"/>
    <property type="project" value="TreeGrafter"/>
</dbReference>
<dbReference type="Gene3D" id="4.10.860.10">
    <property type="entry name" value="UVR domain"/>
    <property type="match status" value="1"/>
</dbReference>
<dbReference type="Pfam" id="PF02151">
    <property type="entry name" value="UVR"/>
    <property type="match status" value="1"/>
</dbReference>
<evidence type="ECO:0000259" key="1">
    <source>
        <dbReference type="PROSITE" id="PS50151"/>
    </source>
</evidence>
<protein>
    <submittedName>
        <fullName evidence="2">Protein arginine kinase activator</fullName>
    </submittedName>
</protein>
<keyword evidence="2" id="KW-0808">Transferase</keyword>
<proteinExistence type="predicted"/>
<dbReference type="GO" id="GO:0016301">
    <property type="term" value="F:kinase activity"/>
    <property type="evidence" value="ECO:0007669"/>
    <property type="project" value="UniProtKB-KW"/>
</dbReference>
<keyword evidence="2" id="KW-0418">Kinase</keyword>
<evidence type="ECO:0000313" key="3">
    <source>
        <dbReference type="Proteomes" id="UP000543642"/>
    </source>
</evidence>
<dbReference type="SUPFAM" id="SSF46600">
    <property type="entry name" value="C-terminal UvrC-binding domain of UvrB"/>
    <property type="match status" value="1"/>
</dbReference>
<sequence>MLCSICHKNEAVICYTEIINGIKKEQYLCPECAAKYTAFDGDGSGLTPGNLLASLLTSVLGQTGIAKEDDAKKTNLVCHKCGMTYNEFLKYGKFGCPECVHTFGFLLDDYLKKIQGSCEHCGKKYEGKETVAIPDISFVTELSGKEEKGEHAPLPLPAARIQEGDSHEIVELKGRLAKAIKDEEYEEAARLRDEIRRLHSEEVCKDEKMV</sequence>
<dbReference type="AlphaFoldDB" id="A0A7W8M6S5"/>
<organism evidence="2 3">
    <name type="scientific">Catenibacillus scindens</name>
    <dbReference type="NCBI Taxonomy" id="673271"/>
    <lineage>
        <taxon>Bacteria</taxon>
        <taxon>Bacillati</taxon>
        <taxon>Bacillota</taxon>
        <taxon>Clostridia</taxon>
        <taxon>Lachnospirales</taxon>
        <taxon>Lachnospiraceae</taxon>
        <taxon>Catenibacillus</taxon>
    </lineage>
</organism>
<dbReference type="PANTHER" id="PTHR38430">
    <property type="entry name" value="PROTEIN-ARGININE KINASE ACTIVATOR PROTEIN"/>
    <property type="match status" value="1"/>
</dbReference>
<dbReference type="PROSITE" id="PS50151">
    <property type="entry name" value="UVR"/>
    <property type="match status" value="1"/>
</dbReference>
<dbReference type="InterPro" id="IPR001943">
    <property type="entry name" value="UVR_dom"/>
</dbReference>
<dbReference type="GO" id="GO:0050897">
    <property type="term" value="F:cobalt ion binding"/>
    <property type="evidence" value="ECO:0007669"/>
    <property type="project" value="TreeGrafter"/>
</dbReference>
<accession>A0A7W8M6S5</accession>
<dbReference type="PANTHER" id="PTHR38430:SF1">
    <property type="entry name" value="PROTEIN-ARGININE KINASE ACTIVATOR PROTEIN"/>
    <property type="match status" value="1"/>
</dbReference>
<dbReference type="GO" id="GO:0046870">
    <property type="term" value="F:cadmium ion binding"/>
    <property type="evidence" value="ECO:0007669"/>
    <property type="project" value="TreeGrafter"/>
</dbReference>
<evidence type="ECO:0000313" key="2">
    <source>
        <dbReference type="EMBL" id="MBB5265897.1"/>
    </source>
</evidence>
<dbReference type="EMBL" id="JACHFW010000016">
    <property type="protein sequence ID" value="MBB5265897.1"/>
    <property type="molecule type" value="Genomic_DNA"/>
</dbReference>
<dbReference type="RefSeq" id="WP_183776067.1">
    <property type="nucleotide sequence ID" value="NZ_JACHFW010000016.1"/>
</dbReference>